<accession>A0A0C2ZQP7</accession>
<feature type="active site" description="Nucleophile" evidence="1">
    <location>
        <position position="240"/>
    </location>
</feature>
<reference evidence="6" key="2">
    <citation type="submission" date="2015-01" db="EMBL/GenBank/DDBJ databases">
        <title>Evolutionary Origins and Diversification of the Mycorrhizal Mutualists.</title>
        <authorList>
            <consortium name="DOE Joint Genome Institute"/>
            <consortium name="Mycorrhizal Genomics Consortium"/>
            <person name="Kohler A."/>
            <person name="Kuo A."/>
            <person name="Nagy L.G."/>
            <person name="Floudas D."/>
            <person name="Copeland A."/>
            <person name="Barry K.W."/>
            <person name="Cichocki N."/>
            <person name="Veneault-Fourrey C."/>
            <person name="LaButti K."/>
            <person name="Lindquist E.A."/>
            <person name="Lipzen A."/>
            <person name="Lundell T."/>
            <person name="Morin E."/>
            <person name="Murat C."/>
            <person name="Riley R."/>
            <person name="Ohm R."/>
            <person name="Sun H."/>
            <person name="Tunlid A."/>
            <person name="Henrissat B."/>
            <person name="Grigoriev I.V."/>
            <person name="Hibbett D.S."/>
            <person name="Martin F."/>
        </authorList>
    </citation>
    <scope>NUCLEOTIDE SEQUENCE [LARGE SCALE GENOMIC DNA]</scope>
    <source>
        <strain evidence="6">Foug A</strain>
    </source>
</reference>
<dbReference type="InterPro" id="IPR029055">
    <property type="entry name" value="Ntn_hydrolases_N"/>
</dbReference>
<dbReference type="PANTHER" id="PTHR10188">
    <property type="entry name" value="L-ASPARAGINASE"/>
    <property type="match status" value="1"/>
</dbReference>
<feature type="region of interest" description="Disordered" evidence="4">
    <location>
        <begin position="198"/>
        <end position="226"/>
    </location>
</feature>
<feature type="binding site" evidence="2">
    <location>
        <begin position="268"/>
        <end position="271"/>
    </location>
    <ligand>
        <name>substrate</name>
    </ligand>
</feature>
<evidence type="ECO:0000256" key="1">
    <source>
        <dbReference type="PIRSR" id="PIRSR600246-1"/>
    </source>
</evidence>
<dbReference type="GO" id="GO:0005737">
    <property type="term" value="C:cytoplasm"/>
    <property type="evidence" value="ECO:0007669"/>
    <property type="project" value="TreeGrafter"/>
</dbReference>
<organism evidence="5 6">
    <name type="scientific">Scleroderma citrinum Foug A</name>
    <dbReference type="NCBI Taxonomy" id="1036808"/>
    <lineage>
        <taxon>Eukaryota</taxon>
        <taxon>Fungi</taxon>
        <taxon>Dikarya</taxon>
        <taxon>Basidiomycota</taxon>
        <taxon>Agaricomycotina</taxon>
        <taxon>Agaricomycetes</taxon>
        <taxon>Agaricomycetidae</taxon>
        <taxon>Boletales</taxon>
        <taxon>Sclerodermatineae</taxon>
        <taxon>Sclerodermataceae</taxon>
        <taxon>Scleroderma</taxon>
    </lineage>
</organism>
<protein>
    <recommendedName>
        <fullName evidence="7">Asparaginase</fullName>
    </recommendedName>
</protein>
<dbReference type="SUPFAM" id="SSF56235">
    <property type="entry name" value="N-terminal nucleophile aminohydrolases (Ntn hydrolases)"/>
    <property type="match status" value="1"/>
</dbReference>
<dbReference type="HOGENOM" id="CLU_021603_1_0_1"/>
<name>A0A0C2ZQP7_9AGAM</name>
<dbReference type="EMBL" id="KN822144">
    <property type="protein sequence ID" value="KIM54937.1"/>
    <property type="molecule type" value="Genomic_DNA"/>
</dbReference>
<gene>
    <name evidence="5" type="ORF">SCLCIDRAFT_135770</name>
</gene>
<dbReference type="AlphaFoldDB" id="A0A0C2ZQP7"/>
<dbReference type="PANTHER" id="PTHR10188:SF43">
    <property type="entry name" value="ASPARAGINASE (EUROFUNG)"/>
    <property type="match status" value="1"/>
</dbReference>
<dbReference type="CDD" id="cd04701">
    <property type="entry name" value="Asparaginase_2"/>
    <property type="match status" value="1"/>
</dbReference>
<reference evidence="5 6" key="1">
    <citation type="submission" date="2014-04" db="EMBL/GenBank/DDBJ databases">
        <authorList>
            <consortium name="DOE Joint Genome Institute"/>
            <person name="Kuo A."/>
            <person name="Kohler A."/>
            <person name="Nagy L.G."/>
            <person name="Floudas D."/>
            <person name="Copeland A."/>
            <person name="Barry K.W."/>
            <person name="Cichocki N."/>
            <person name="Veneault-Fourrey C."/>
            <person name="LaButti K."/>
            <person name="Lindquist E.A."/>
            <person name="Lipzen A."/>
            <person name="Lundell T."/>
            <person name="Morin E."/>
            <person name="Murat C."/>
            <person name="Sun H."/>
            <person name="Tunlid A."/>
            <person name="Henrissat B."/>
            <person name="Grigoriev I.V."/>
            <person name="Hibbett D.S."/>
            <person name="Martin F."/>
            <person name="Nordberg H.P."/>
            <person name="Cantor M.N."/>
            <person name="Hua S.X."/>
        </authorList>
    </citation>
    <scope>NUCLEOTIDE SEQUENCE [LARGE SCALE GENOMIC DNA]</scope>
    <source>
        <strain evidence="5 6">Foug A</strain>
    </source>
</reference>
<evidence type="ECO:0000313" key="5">
    <source>
        <dbReference type="EMBL" id="KIM54937.1"/>
    </source>
</evidence>
<feature type="compositionally biased region" description="Basic and acidic residues" evidence="4">
    <location>
        <begin position="210"/>
        <end position="226"/>
    </location>
</feature>
<feature type="binding site" evidence="2">
    <location>
        <begin position="312"/>
        <end position="315"/>
    </location>
    <ligand>
        <name>substrate</name>
    </ligand>
</feature>
<dbReference type="Pfam" id="PF01112">
    <property type="entry name" value="Asparaginase_2"/>
    <property type="match status" value="2"/>
</dbReference>
<evidence type="ECO:0000313" key="6">
    <source>
        <dbReference type="Proteomes" id="UP000053989"/>
    </source>
</evidence>
<evidence type="ECO:0000256" key="2">
    <source>
        <dbReference type="PIRSR" id="PIRSR600246-2"/>
    </source>
</evidence>
<evidence type="ECO:0000256" key="3">
    <source>
        <dbReference type="PIRSR" id="PIRSR600246-3"/>
    </source>
</evidence>
<evidence type="ECO:0000256" key="4">
    <source>
        <dbReference type="SAM" id="MobiDB-lite"/>
    </source>
</evidence>
<keyword evidence="6" id="KW-1185">Reference proteome</keyword>
<dbReference type="STRING" id="1036808.A0A0C2ZQP7"/>
<dbReference type="InterPro" id="IPR000246">
    <property type="entry name" value="Peptidase_T2"/>
</dbReference>
<dbReference type="Proteomes" id="UP000053989">
    <property type="component" value="Unassembled WGS sequence"/>
</dbReference>
<dbReference type="OrthoDB" id="2262349at2759"/>
<sequence length="403" mass="43548">MGSKESGARSSAFYRWNRRVSKADNRFVLVIHGGANRQTRESMTLERHASFRTVLDQALKAGYEVLKDGGEAMDAAVAAVSVLEDCPLFNAGKGAVFNARGKNELEASIMLSKPPSTHPTIPATRRGTSLALLTSTRNPSQLARAIYLAPDLVPHPKITGATAEAIGSEALGIPTVDPSYFWTEAKWKSHLKGLGLPEEPIGIPSEPDALWDRRKSLDSDPGYKEEAEKMDPLDLMSLGTVGAVALDIRGCIVSVTSTGGRTNKLPGRIGDTATMGSGFWAEEWKQKRGLFGKIWDLLKNKSSIQGVGISTTGDGDFFIRQNTASTIAHRMQFLREPLDKVVQKVLADIAKAAGCGGVIALDRKGNVSMRLAPNYYSGMHRGVIRDDGVPLTGVFIDEELSRL</sequence>
<dbReference type="GO" id="GO:0016787">
    <property type="term" value="F:hydrolase activity"/>
    <property type="evidence" value="ECO:0007669"/>
    <property type="project" value="InterPro"/>
</dbReference>
<feature type="site" description="Cleavage; by autolysis" evidence="3">
    <location>
        <begin position="239"/>
        <end position="240"/>
    </location>
</feature>
<dbReference type="Gene3D" id="3.60.20.30">
    <property type="entry name" value="(Glycosyl)asparaginase"/>
    <property type="match status" value="1"/>
</dbReference>
<evidence type="ECO:0008006" key="7">
    <source>
        <dbReference type="Google" id="ProtNLM"/>
    </source>
</evidence>
<proteinExistence type="predicted"/>
<dbReference type="InParanoid" id="A0A0C2ZQP7"/>